<dbReference type="InterPro" id="IPR044788">
    <property type="entry name" value="X8_dom_prot"/>
</dbReference>
<comment type="similarity">
    <text evidence="3 14">Belongs to the glycosyl hydrolase 17 family.</text>
</comment>
<dbReference type="GO" id="GO:0005886">
    <property type="term" value="C:plasma membrane"/>
    <property type="evidence" value="ECO:0007669"/>
    <property type="project" value="UniProtKB-SubCell"/>
</dbReference>
<protein>
    <recommendedName>
        <fullName evidence="4">glucan endo-1,3-beta-D-glucosidase</fullName>
        <ecNumber evidence="4">3.2.1.39</ecNumber>
    </recommendedName>
</protein>
<dbReference type="Pfam" id="PF07983">
    <property type="entry name" value="X8"/>
    <property type="match status" value="1"/>
</dbReference>
<dbReference type="GO" id="GO:0009506">
    <property type="term" value="C:plasmodesma"/>
    <property type="evidence" value="ECO:0007669"/>
    <property type="project" value="UniProtKB-ARBA"/>
</dbReference>
<evidence type="ECO:0000256" key="12">
    <source>
        <dbReference type="ARBA" id="ARBA00023288"/>
    </source>
</evidence>
<dbReference type="SMART" id="SM00768">
    <property type="entry name" value="X8"/>
    <property type="match status" value="1"/>
</dbReference>
<gene>
    <name evidence="16" type="ORF">CXB51_031509</name>
</gene>
<keyword evidence="17" id="KW-1185">Reference proteome</keyword>
<evidence type="ECO:0000256" key="7">
    <source>
        <dbReference type="ARBA" id="ARBA00022729"/>
    </source>
</evidence>
<dbReference type="PANTHER" id="PTHR31044">
    <property type="entry name" value="BETA-1,3 GLUCANASE"/>
    <property type="match status" value="1"/>
</dbReference>
<evidence type="ECO:0000256" key="4">
    <source>
        <dbReference type="ARBA" id="ARBA00012780"/>
    </source>
</evidence>
<dbReference type="Proteomes" id="UP000701853">
    <property type="component" value="Chromosome 12"/>
</dbReference>
<dbReference type="AlphaFoldDB" id="A0A8J6CJL5"/>
<comment type="catalytic activity">
    <reaction evidence="1">
        <text>Hydrolysis of (1-&gt;3)-beta-D-glucosidic linkages in (1-&gt;3)-beta-D-glucans.</text>
        <dbReference type="EC" id="3.2.1.39"/>
    </reaction>
</comment>
<evidence type="ECO:0000259" key="15">
    <source>
        <dbReference type="SMART" id="SM00768"/>
    </source>
</evidence>
<dbReference type="GO" id="GO:0005975">
    <property type="term" value="P:carbohydrate metabolic process"/>
    <property type="evidence" value="ECO:0007669"/>
    <property type="project" value="InterPro"/>
</dbReference>
<dbReference type="GO" id="GO:0098552">
    <property type="term" value="C:side of membrane"/>
    <property type="evidence" value="ECO:0007669"/>
    <property type="project" value="UniProtKB-KW"/>
</dbReference>
<dbReference type="SUPFAM" id="SSF51445">
    <property type="entry name" value="(Trans)glycosidases"/>
    <property type="match status" value="1"/>
</dbReference>
<dbReference type="Gene3D" id="1.20.58.1040">
    <property type="match status" value="1"/>
</dbReference>
<evidence type="ECO:0000256" key="5">
    <source>
        <dbReference type="ARBA" id="ARBA00022475"/>
    </source>
</evidence>
<dbReference type="InterPro" id="IPR000490">
    <property type="entry name" value="Glyco_hydro_17"/>
</dbReference>
<dbReference type="PANTHER" id="PTHR31044:SF140">
    <property type="entry name" value="EXPRESSED PROTEIN"/>
    <property type="match status" value="1"/>
</dbReference>
<comment type="subcellular location">
    <subcellularLocation>
        <location evidence="2">Cell membrane</location>
        <topology evidence="2">Lipid-anchor</topology>
        <topology evidence="2">GPI-anchor</topology>
    </subcellularLocation>
</comment>
<evidence type="ECO:0000256" key="3">
    <source>
        <dbReference type="ARBA" id="ARBA00008773"/>
    </source>
</evidence>
<dbReference type="EMBL" id="JAHUZN010000012">
    <property type="protein sequence ID" value="KAG8474804.1"/>
    <property type="molecule type" value="Genomic_DNA"/>
</dbReference>
<keyword evidence="7" id="KW-0732">Signal</keyword>
<sequence length="621" mass="68296">MCPGPHHQFPFPFPLPLCNQTGVVSVIRSSKYIMVCLGCNGDCKKAHTSHTNSQSLCSLVPTSHASQCAVGKQNDPSLSMYISKAPLITCTGTQRGREGVRDREWGLKGFSEFSRGPSCSNSIPAQPNPTQPHFQIFIIVEKKMLKMELMIICLFFLCFLGLTGAGQESIEYLRLYDTTPEVIHALPHGDVPIAVAVNGNVLREVSSSVLKAESWVRVHALAHFPAAKITTILVGDTILCQNGKREEDSLGFLLPSLKNIYHSLTRWGLEKDIKVSAVFSSDCLMQNSVVFTDDLGKKVVKSLLEFFQNTNSTYSIIAPPNLSSSLHETLVFLSSHLDFMKRVGSFELRKVNVVFPSQQLKKPISRKLSMMDSKFERPFPDRPAPLTQTAPSTGISAPANVAKTPHPPQYPIASLPPISFPVDSPPPFSFPIAPELPPPFVPASSPNGFHLPPCNPAYDTAPAPETVVVQKLWCVAKPSVPTETLQEAMDYACGEGGADCKELMPDGSCFYPDTIVAHASYAFNSYWQKTKRNGGTCNFGGTAMIINADPSNLNLTRTLFPLKFKLYCLFNYNMVSCLFQVSLSVGLFSAEEWRMLGLFEYNVGYVGSDCKVECLFFTLFS</sequence>
<dbReference type="InterPro" id="IPR012946">
    <property type="entry name" value="X8"/>
</dbReference>
<evidence type="ECO:0000256" key="14">
    <source>
        <dbReference type="RuleBase" id="RU004335"/>
    </source>
</evidence>
<keyword evidence="12" id="KW-0449">Lipoprotein</keyword>
<keyword evidence="5" id="KW-1003">Cell membrane</keyword>
<keyword evidence="9" id="KW-0472">Membrane</keyword>
<keyword evidence="8" id="KW-0378">Hydrolase</keyword>
<reference evidence="16 17" key="1">
    <citation type="journal article" date="2021" name="bioRxiv">
        <title>The Gossypium anomalum genome as a resource for cotton improvement and evolutionary analysis of hybrid incompatibility.</title>
        <authorList>
            <person name="Grover C.E."/>
            <person name="Yuan D."/>
            <person name="Arick M.A."/>
            <person name="Miller E.R."/>
            <person name="Hu G."/>
            <person name="Peterson D.G."/>
            <person name="Wendel J.F."/>
            <person name="Udall J.A."/>
        </authorList>
    </citation>
    <scope>NUCLEOTIDE SEQUENCE [LARGE SCALE GENOMIC DNA]</scope>
    <source>
        <strain evidence="16">JFW-Udall</strain>
        <tissue evidence="16">Leaf</tissue>
    </source>
</reference>
<feature type="domain" description="X8" evidence="15">
    <location>
        <begin position="472"/>
        <end position="570"/>
    </location>
</feature>
<dbReference type="InterPro" id="IPR017853">
    <property type="entry name" value="GH"/>
</dbReference>
<evidence type="ECO:0000256" key="9">
    <source>
        <dbReference type="ARBA" id="ARBA00023136"/>
    </source>
</evidence>
<comment type="caution">
    <text evidence="16">The sequence shown here is derived from an EMBL/GenBank/DDBJ whole genome shotgun (WGS) entry which is preliminary data.</text>
</comment>
<evidence type="ECO:0000256" key="6">
    <source>
        <dbReference type="ARBA" id="ARBA00022622"/>
    </source>
</evidence>
<dbReference type="Pfam" id="PF00332">
    <property type="entry name" value="Glyco_hydro_17"/>
    <property type="match status" value="1"/>
</dbReference>
<keyword evidence="11" id="KW-0325">Glycoprotein</keyword>
<evidence type="ECO:0000313" key="16">
    <source>
        <dbReference type="EMBL" id="KAG8474804.1"/>
    </source>
</evidence>
<dbReference type="Gene3D" id="3.20.20.80">
    <property type="entry name" value="Glycosidases"/>
    <property type="match status" value="1"/>
</dbReference>
<keyword evidence="6" id="KW-0336">GPI-anchor</keyword>
<evidence type="ECO:0000256" key="10">
    <source>
        <dbReference type="ARBA" id="ARBA00023157"/>
    </source>
</evidence>
<dbReference type="EC" id="3.2.1.39" evidence="4"/>
<evidence type="ECO:0000256" key="11">
    <source>
        <dbReference type="ARBA" id="ARBA00023180"/>
    </source>
</evidence>
<dbReference type="FunFam" id="1.20.58.1040:FF:000001">
    <property type="entry name" value="Glucan endo-1,3-beta-glucosidase 4"/>
    <property type="match status" value="1"/>
</dbReference>
<name>A0A8J6CJL5_9ROSI</name>
<evidence type="ECO:0000256" key="2">
    <source>
        <dbReference type="ARBA" id="ARBA00004609"/>
    </source>
</evidence>
<accession>A0A8J6CJL5</accession>
<dbReference type="GO" id="GO:0042973">
    <property type="term" value="F:glucan endo-1,3-beta-D-glucosidase activity"/>
    <property type="evidence" value="ECO:0007669"/>
    <property type="project" value="UniProtKB-EC"/>
</dbReference>
<keyword evidence="13" id="KW-0326">Glycosidase</keyword>
<keyword evidence="10" id="KW-1015">Disulfide bond</keyword>
<evidence type="ECO:0000256" key="13">
    <source>
        <dbReference type="ARBA" id="ARBA00023295"/>
    </source>
</evidence>
<dbReference type="OrthoDB" id="421038at2759"/>
<proteinExistence type="inferred from homology"/>
<organism evidence="16 17">
    <name type="scientific">Gossypium anomalum</name>
    <dbReference type="NCBI Taxonomy" id="47600"/>
    <lineage>
        <taxon>Eukaryota</taxon>
        <taxon>Viridiplantae</taxon>
        <taxon>Streptophyta</taxon>
        <taxon>Embryophyta</taxon>
        <taxon>Tracheophyta</taxon>
        <taxon>Spermatophyta</taxon>
        <taxon>Magnoliopsida</taxon>
        <taxon>eudicotyledons</taxon>
        <taxon>Gunneridae</taxon>
        <taxon>Pentapetalae</taxon>
        <taxon>rosids</taxon>
        <taxon>malvids</taxon>
        <taxon>Malvales</taxon>
        <taxon>Malvaceae</taxon>
        <taxon>Malvoideae</taxon>
        <taxon>Gossypium</taxon>
    </lineage>
</organism>
<evidence type="ECO:0000313" key="17">
    <source>
        <dbReference type="Proteomes" id="UP000701853"/>
    </source>
</evidence>
<evidence type="ECO:0000256" key="8">
    <source>
        <dbReference type="ARBA" id="ARBA00022801"/>
    </source>
</evidence>
<evidence type="ECO:0000256" key="1">
    <source>
        <dbReference type="ARBA" id="ARBA00000382"/>
    </source>
</evidence>